<dbReference type="AlphaFoldDB" id="A0A1B0ZHL1"/>
<dbReference type="EMBL" id="CP012117">
    <property type="protein sequence ID" value="ANP27428.1"/>
    <property type="molecule type" value="Genomic_DNA"/>
</dbReference>
<proteinExistence type="predicted"/>
<gene>
    <name evidence="1" type="ORF">DAD186_08780</name>
</gene>
<evidence type="ECO:0000313" key="1">
    <source>
        <dbReference type="EMBL" id="ANP27428.1"/>
    </source>
</evidence>
<reference evidence="1 2" key="1">
    <citation type="submission" date="2015-06" db="EMBL/GenBank/DDBJ databases">
        <title>Investigation of pathophysiology for high-risk pregnancy and development of treatment modality based on it.</title>
        <authorList>
            <person name="Kim B.-C."/>
            <person name="Lim S."/>
        </authorList>
    </citation>
    <scope>NUCLEOTIDE SEQUENCE [LARGE SCALE GENOMIC DNA]</scope>
    <source>
        <strain evidence="1 2">AD1-86</strain>
    </source>
</reference>
<dbReference type="KEGG" id="dva:DAD186_08780"/>
<protein>
    <submittedName>
        <fullName evidence="1">Uncharacterized protein</fullName>
    </submittedName>
</protein>
<evidence type="ECO:0000313" key="2">
    <source>
        <dbReference type="Proteomes" id="UP000092596"/>
    </source>
</evidence>
<name>A0A1B0ZHL1_9MICO</name>
<dbReference type="Proteomes" id="UP000092596">
    <property type="component" value="Chromosome"/>
</dbReference>
<accession>A0A1B0ZHL1</accession>
<sequence>MGRAVEGMQVGAVDLKVRDWASLLEETSGHKKAPGRAKP</sequence>
<organism evidence="1 2">
    <name type="scientific">Dermabacter vaginalis</name>
    <dbReference type="NCBI Taxonomy" id="1630135"/>
    <lineage>
        <taxon>Bacteria</taxon>
        <taxon>Bacillati</taxon>
        <taxon>Actinomycetota</taxon>
        <taxon>Actinomycetes</taxon>
        <taxon>Micrococcales</taxon>
        <taxon>Dermabacteraceae</taxon>
        <taxon>Dermabacter</taxon>
    </lineage>
</organism>